<dbReference type="EMBL" id="HBIB01036593">
    <property type="protein sequence ID" value="CAE0261483.1"/>
    <property type="molecule type" value="Transcribed_RNA"/>
</dbReference>
<dbReference type="CDD" id="cd17546">
    <property type="entry name" value="REC_hyHK_CKI1_RcsC-like"/>
    <property type="match status" value="1"/>
</dbReference>
<gene>
    <name evidence="11" type="ORF">PBIL07802_LOCUS23776</name>
</gene>
<dbReference type="InterPro" id="IPR004358">
    <property type="entry name" value="Sig_transdc_His_kin-like_C"/>
</dbReference>
<dbReference type="InterPro" id="IPR001789">
    <property type="entry name" value="Sig_transdc_resp-reg_receiver"/>
</dbReference>
<dbReference type="PROSITE" id="PS50109">
    <property type="entry name" value="HIS_KIN"/>
    <property type="match status" value="1"/>
</dbReference>
<dbReference type="SUPFAM" id="SSF47384">
    <property type="entry name" value="Homodimeric domain of signal transducing histidine kinase"/>
    <property type="match status" value="1"/>
</dbReference>
<dbReference type="InterPro" id="IPR003661">
    <property type="entry name" value="HisK_dim/P_dom"/>
</dbReference>
<organism evidence="11">
    <name type="scientific">Palpitomonas bilix</name>
    <dbReference type="NCBI Taxonomy" id="652834"/>
    <lineage>
        <taxon>Eukaryota</taxon>
        <taxon>Eukaryota incertae sedis</taxon>
    </lineage>
</organism>
<dbReference type="Pfam" id="PF13426">
    <property type="entry name" value="PAS_9"/>
    <property type="match status" value="1"/>
</dbReference>
<dbReference type="InterPro" id="IPR005467">
    <property type="entry name" value="His_kinase_dom"/>
</dbReference>
<dbReference type="GO" id="GO:0000155">
    <property type="term" value="F:phosphorelay sensor kinase activity"/>
    <property type="evidence" value="ECO:0007669"/>
    <property type="project" value="InterPro"/>
</dbReference>
<evidence type="ECO:0000259" key="10">
    <source>
        <dbReference type="PROSITE" id="PS50112"/>
    </source>
</evidence>
<keyword evidence="3 6" id="KW-0597">Phosphoprotein</keyword>
<dbReference type="InterPro" id="IPR000014">
    <property type="entry name" value="PAS"/>
</dbReference>
<evidence type="ECO:0000259" key="8">
    <source>
        <dbReference type="PROSITE" id="PS50109"/>
    </source>
</evidence>
<dbReference type="PROSITE" id="PS50112">
    <property type="entry name" value="PAS"/>
    <property type="match status" value="1"/>
</dbReference>
<keyword evidence="4" id="KW-0808">Transferase</keyword>
<dbReference type="SUPFAM" id="SSF55785">
    <property type="entry name" value="PYP-like sensor domain (PAS domain)"/>
    <property type="match status" value="1"/>
</dbReference>
<dbReference type="PRINTS" id="PR00344">
    <property type="entry name" value="BCTRLSENSOR"/>
</dbReference>
<feature type="domain" description="Response regulatory" evidence="9">
    <location>
        <begin position="819"/>
        <end position="965"/>
    </location>
</feature>
<evidence type="ECO:0000256" key="5">
    <source>
        <dbReference type="ARBA" id="ARBA00022777"/>
    </source>
</evidence>
<dbReference type="PANTHER" id="PTHR43047">
    <property type="entry name" value="TWO-COMPONENT HISTIDINE PROTEIN KINASE"/>
    <property type="match status" value="1"/>
</dbReference>
<feature type="domain" description="PAS" evidence="10">
    <location>
        <begin position="269"/>
        <end position="310"/>
    </location>
</feature>
<dbReference type="Pfam" id="PF02518">
    <property type="entry name" value="HATPase_c"/>
    <property type="match status" value="1"/>
</dbReference>
<dbReference type="Gene3D" id="3.30.450.20">
    <property type="entry name" value="PAS domain"/>
    <property type="match status" value="1"/>
</dbReference>
<dbReference type="SMART" id="SM00448">
    <property type="entry name" value="REC"/>
    <property type="match status" value="1"/>
</dbReference>
<dbReference type="InterPro" id="IPR036890">
    <property type="entry name" value="HATPase_C_sf"/>
</dbReference>
<proteinExistence type="predicted"/>
<evidence type="ECO:0000256" key="3">
    <source>
        <dbReference type="ARBA" id="ARBA00022553"/>
    </source>
</evidence>
<dbReference type="SUPFAM" id="SSF55874">
    <property type="entry name" value="ATPase domain of HSP90 chaperone/DNA topoisomerase II/histidine kinase"/>
    <property type="match status" value="1"/>
</dbReference>
<dbReference type="EC" id="2.7.13.3" evidence="2"/>
<reference evidence="11" key="1">
    <citation type="submission" date="2021-01" db="EMBL/GenBank/DDBJ databases">
        <authorList>
            <person name="Corre E."/>
            <person name="Pelletier E."/>
            <person name="Niang G."/>
            <person name="Scheremetjew M."/>
            <person name="Finn R."/>
            <person name="Kale V."/>
            <person name="Holt S."/>
            <person name="Cochrane G."/>
            <person name="Meng A."/>
            <person name="Brown T."/>
            <person name="Cohen L."/>
        </authorList>
    </citation>
    <scope>NUCLEOTIDE SEQUENCE</scope>
    <source>
        <strain evidence="11">NIES-2562</strain>
    </source>
</reference>
<evidence type="ECO:0000256" key="6">
    <source>
        <dbReference type="PROSITE-ProRule" id="PRU00169"/>
    </source>
</evidence>
<dbReference type="SUPFAM" id="SSF52172">
    <property type="entry name" value="CheY-like"/>
    <property type="match status" value="1"/>
</dbReference>
<feature type="region of interest" description="Disordered" evidence="7">
    <location>
        <begin position="157"/>
        <end position="226"/>
    </location>
</feature>
<feature type="modified residue" description="4-aspartylphosphate" evidence="6">
    <location>
        <position position="888"/>
    </location>
</feature>
<evidence type="ECO:0000256" key="2">
    <source>
        <dbReference type="ARBA" id="ARBA00012438"/>
    </source>
</evidence>
<feature type="region of interest" description="Disordered" evidence="7">
    <location>
        <begin position="671"/>
        <end position="710"/>
    </location>
</feature>
<evidence type="ECO:0000256" key="4">
    <source>
        <dbReference type="ARBA" id="ARBA00022679"/>
    </source>
</evidence>
<dbReference type="InterPro" id="IPR003594">
    <property type="entry name" value="HATPase_dom"/>
</dbReference>
<protein>
    <recommendedName>
        <fullName evidence="2">histidine kinase</fullName>
        <ecNumber evidence="2">2.7.13.3</ecNumber>
    </recommendedName>
</protein>
<feature type="compositionally biased region" description="Low complexity" evidence="7">
    <location>
        <begin position="701"/>
        <end position="710"/>
    </location>
</feature>
<sequence length="968" mass="105246">MGSCSSSEVVIARQSTMERLSAAQGNSGIRNSLLQVETREPTKRTVAGGQSELSPKECWSVDEKATAMVDGGLQHHSKSAAHTNSFVRGKPGAVRKATSKQFGIEGDKGSFLLPVTSGTMESQLQYLFDTHCEGDEIEFRRHVDAFLDKLKPQKLRSPDEKYEAPLPSIGRLDERQMTSKKTHDTKSLGDVTFGLSSTVGGDASSKSDEDQMSERGQGGRRAALQQGPCPKCGFCTSERLSVKQMGSVDASHSSSNSCFEHMLAADHPTVEAMRTVFDTVLEAIVVSNENGVIEMVNATALEMLGYRKKEDLVGHSINKIIEMKHKRVHSMYLKNYLKSGKGKIIGTRGREVNVVSSKGELIPILLAVGEGFINANSLDNTQEIMGAANSPERKSKTRFFVAVFHDIRQRKKLEQAEKEKAVADADRTAMQNFLQCTSHDLRTPLQAAQHAVQAIRDELDATDMLLQPDLREAGAGGLVGLPEDESNNEGAEVNFTMESSATLASSLLSLDPTEIGTRFGSNAVGNSGGRSGGLSPTMAQKLARKLKLLREMSTIISSSMMLSDLIISNVLDIQKIQSNTLEVLNQRVNLSRKLSDMVKVIRTSTTSKDDVALVDKVMDGMPMVYCDYPKILRVVMNLLTNALKFTEKGQVVVSVRPADIDSTSKREKLVYHRESAGNSGISREKSVSLPNTTKGKRKKTISITAPSTTSSGDSLMTTTMFTFTVEDTGRGMTKEQAKAALQPYVKSAASKGGGMGLGLYISDETVRALGGELIVESEVGVGTKMTFTIPIMVPTSAPASPALVRKVASFSHTPTRSLRILFVEDVPLNRKLGVSMLRSLGHKVTQAENGKVALDLLMKTLESNLTVDQESIGDGLAPLPLFDLVFMDHFMPIMDGLEAVKLYRNYESSNADLMEICDIAPVRLCALTADVSSETQQAFRAAGCDDFLSKPFSKDDMVQFVERVCNCQ</sequence>
<dbReference type="InterPro" id="IPR035965">
    <property type="entry name" value="PAS-like_dom_sf"/>
</dbReference>
<evidence type="ECO:0000313" key="11">
    <source>
        <dbReference type="EMBL" id="CAE0261483.1"/>
    </source>
</evidence>
<dbReference type="SMART" id="SM00387">
    <property type="entry name" value="HATPase_c"/>
    <property type="match status" value="1"/>
</dbReference>
<dbReference type="Gene3D" id="3.40.50.2300">
    <property type="match status" value="1"/>
</dbReference>
<dbReference type="AlphaFoldDB" id="A0A7S3DL84"/>
<evidence type="ECO:0000256" key="7">
    <source>
        <dbReference type="SAM" id="MobiDB-lite"/>
    </source>
</evidence>
<dbReference type="NCBIfam" id="TIGR00229">
    <property type="entry name" value="sensory_box"/>
    <property type="match status" value="1"/>
</dbReference>
<dbReference type="Gene3D" id="3.30.565.10">
    <property type="entry name" value="Histidine kinase-like ATPase, C-terminal domain"/>
    <property type="match status" value="1"/>
</dbReference>
<evidence type="ECO:0000259" key="9">
    <source>
        <dbReference type="PROSITE" id="PS50110"/>
    </source>
</evidence>
<name>A0A7S3DL84_9EUKA</name>
<dbReference type="PROSITE" id="PS50110">
    <property type="entry name" value="RESPONSE_REGULATORY"/>
    <property type="match status" value="1"/>
</dbReference>
<keyword evidence="5" id="KW-0418">Kinase</keyword>
<dbReference type="Gene3D" id="1.10.287.130">
    <property type="match status" value="1"/>
</dbReference>
<feature type="domain" description="Histidine kinase" evidence="8">
    <location>
        <begin position="566"/>
        <end position="793"/>
    </location>
</feature>
<evidence type="ECO:0000256" key="1">
    <source>
        <dbReference type="ARBA" id="ARBA00000085"/>
    </source>
</evidence>
<dbReference type="InterPro" id="IPR011006">
    <property type="entry name" value="CheY-like_superfamily"/>
</dbReference>
<dbReference type="InterPro" id="IPR036097">
    <property type="entry name" value="HisK_dim/P_sf"/>
</dbReference>
<dbReference type="Pfam" id="PF00072">
    <property type="entry name" value="Response_reg"/>
    <property type="match status" value="1"/>
</dbReference>
<dbReference type="CDD" id="cd00130">
    <property type="entry name" value="PAS"/>
    <property type="match status" value="1"/>
</dbReference>
<accession>A0A7S3DL84</accession>
<feature type="compositionally biased region" description="Basic and acidic residues" evidence="7">
    <location>
        <begin position="171"/>
        <end position="187"/>
    </location>
</feature>
<dbReference type="PANTHER" id="PTHR43047:SF64">
    <property type="entry name" value="HISTIDINE KINASE CONTAINING CHEY-HOMOLOGOUS RECEIVER DOMAIN AND PAS DOMAIN-RELATED"/>
    <property type="match status" value="1"/>
</dbReference>
<comment type="catalytic activity">
    <reaction evidence="1">
        <text>ATP + protein L-histidine = ADP + protein N-phospho-L-histidine.</text>
        <dbReference type="EC" id="2.7.13.3"/>
    </reaction>
</comment>
<dbReference type="CDD" id="cd00082">
    <property type="entry name" value="HisKA"/>
    <property type="match status" value="1"/>
</dbReference>
<dbReference type="SMART" id="SM00091">
    <property type="entry name" value="PAS"/>
    <property type="match status" value="1"/>
</dbReference>